<evidence type="ECO:0000256" key="1">
    <source>
        <dbReference type="ARBA" id="ARBA00022468"/>
    </source>
</evidence>
<accession>A0A1B6DJG2</accession>
<dbReference type="InterPro" id="IPR000195">
    <property type="entry name" value="Rab-GAP-TBC_dom"/>
</dbReference>
<dbReference type="PROSITE" id="PS50086">
    <property type="entry name" value="TBC_RABGAP"/>
    <property type="match status" value="1"/>
</dbReference>
<dbReference type="AlphaFoldDB" id="A0A1B6DJG2"/>
<dbReference type="Pfam" id="PF00566">
    <property type="entry name" value="RabGAP-TBC"/>
    <property type="match status" value="1"/>
</dbReference>
<dbReference type="InterPro" id="IPR035969">
    <property type="entry name" value="Rab-GAP_TBC_sf"/>
</dbReference>
<dbReference type="SUPFAM" id="SSF47923">
    <property type="entry name" value="Ypt/Rab-GAP domain of gyp1p"/>
    <property type="match status" value="2"/>
</dbReference>
<dbReference type="PANTHER" id="PTHR22957">
    <property type="entry name" value="TBC1 DOMAIN FAMILY MEMBER GTPASE-ACTIVATING PROTEIN"/>
    <property type="match status" value="1"/>
</dbReference>
<keyword evidence="1" id="KW-0343">GTPase activation</keyword>
<dbReference type="SMART" id="SM00164">
    <property type="entry name" value="TBC"/>
    <property type="match status" value="1"/>
</dbReference>
<sequence>MTNILFCYAREYPTMCYRQGMHEILAPLLFILHCDHQALLHTKELDFVSEIIDEALNERYFEEDSYVMFEKVMAAIQGSYHINDLTPSSTGYFPTQMSPTHSPISENQVLTQLEWIKEKLFAPNDPELFQHLVKLDISLPLFGIRWLRLLFGREFPLQDLLVLWDAIFSEGTKFHLVNYIVVAMLKAIRHQLLSSDYTDCLTLLMHYPTIMDISYIIDTALHLKDPKAFSKPTMTPFPQFPSPSHPEGRIIKETNKPPDKGKKPLRIPNSTSQVNLRTKKTSKQTLGRNAQANMSVSDSLVIDGYRLDDPALVRGELQHAHAVMSLCRLKLAQYYSVLEKYISEDNIPAQQALTGIHELCSLLDPLHITSPSSSLEVETAYEAGESNRTSVVSPIQSPTNLPPPKSEVDMKIFKKTQNELIETTDNLIHAPIQR</sequence>
<dbReference type="GO" id="GO:0005096">
    <property type="term" value="F:GTPase activator activity"/>
    <property type="evidence" value="ECO:0007669"/>
    <property type="project" value="UniProtKB-KW"/>
</dbReference>
<proteinExistence type="predicted"/>
<dbReference type="EMBL" id="GEDC01011540">
    <property type="protein sequence ID" value="JAS25758.1"/>
    <property type="molecule type" value="Transcribed_RNA"/>
</dbReference>
<organism evidence="4">
    <name type="scientific">Clastoptera arizonana</name>
    <name type="common">Arizona spittle bug</name>
    <dbReference type="NCBI Taxonomy" id="38151"/>
    <lineage>
        <taxon>Eukaryota</taxon>
        <taxon>Metazoa</taxon>
        <taxon>Ecdysozoa</taxon>
        <taxon>Arthropoda</taxon>
        <taxon>Hexapoda</taxon>
        <taxon>Insecta</taxon>
        <taxon>Pterygota</taxon>
        <taxon>Neoptera</taxon>
        <taxon>Paraneoptera</taxon>
        <taxon>Hemiptera</taxon>
        <taxon>Auchenorrhyncha</taxon>
        <taxon>Cercopoidea</taxon>
        <taxon>Clastopteridae</taxon>
        <taxon>Clastoptera</taxon>
    </lineage>
</organism>
<dbReference type="Gene3D" id="1.10.472.80">
    <property type="entry name" value="Ypt/Rab-GAP domain of gyp1p, domain 3"/>
    <property type="match status" value="1"/>
</dbReference>
<dbReference type="Gene3D" id="1.10.8.270">
    <property type="entry name" value="putative rabgap domain of human tbc1 domain family member 14 like domains"/>
    <property type="match status" value="1"/>
</dbReference>
<feature type="region of interest" description="Disordered" evidence="2">
    <location>
        <begin position="238"/>
        <end position="290"/>
    </location>
</feature>
<evidence type="ECO:0000313" key="4">
    <source>
        <dbReference type="EMBL" id="JAS25758.1"/>
    </source>
</evidence>
<feature type="region of interest" description="Disordered" evidence="2">
    <location>
        <begin position="386"/>
        <end position="406"/>
    </location>
</feature>
<feature type="compositionally biased region" description="Basic and acidic residues" evidence="2">
    <location>
        <begin position="246"/>
        <end position="262"/>
    </location>
</feature>
<name>A0A1B6DJG2_9HEMI</name>
<evidence type="ECO:0000256" key="2">
    <source>
        <dbReference type="SAM" id="MobiDB-lite"/>
    </source>
</evidence>
<dbReference type="FunFam" id="1.10.472.80:FF:000038">
    <property type="entry name" value="TBC1 domain family member 5"/>
    <property type="match status" value="1"/>
</dbReference>
<feature type="domain" description="Rab-GAP TBC" evidence="3">
    <location>
        <begin position="1"/>
        <end position="171"/>
    </location>
</feature>
<feature type="compositionally biased region" description="Polar residues" evidence="2">
    <location>
        <begin position="386"/>
        <end position="399"/>
    </location>
</feature>
<dbReference type="PANTHER" id="PTHR22957:SF337">
    <property type="entry name" value="TBC1 DOMAIN FAMILY MEMBER 5"/>
    <property type="match status" value="1"/>
</dbReference>
<reference evidence="4" key="1">
    <citation type="submission" date="2015-12" db="EMBL/GenBank/DDBJ databases">
        <title>De novo transcriptome assembly of four potential Pierce s Disease insect vectors from Arizona vineyards.</title>
        <authorList>
            <person name="Tassone E.E."/>
        </authorList>
    </citation>
    <scope>NUCLEOTIDE SEQUENCE</scope>
</reference>
<protein>
    <recommendedName>
        <fullName evidence="3">Rab-GAP TBC domain-containing protein</fullName>
    </recommendedName>
</protein>
<evidence type="ECO:0000259" key="3">
    <source>
        <dbReference type="PROSITE" id="PS50086"/>
    </source>
</evidence>
<gene>
    <name evidence="4" type="ORF">g.31996</name>
</gene>